<protein>
    <submittedName>
        <fullName evidence="1">Uncharacterized protein</fullName>
    </submittedName>
</protein>
<evidence type="ECO:0000313" key="1">
    <source>
        <dbReference type="EMBL" id="RCX16734.1"/>
    </source>
</evidence>
<keyword evidence="2" id="KW-1185">Reference proteome</keyword>
<accession>A0A369BAN0</accession>
<dbReference type="EMBL" id="QPJW01000011">
    <property type="protein sequence ID" value="RCX16734.1"/>
    <property type="molecule type" value="Genomic_DNA"/>
</dbReference>
<organism evidence="1 2">
    <name type="scientific">Fontibacillus phaseoli</name>
    <dbReference type="NCBI Taxonomy" id="1416533"/>
    <lineage>
        <taxon>Bacteria</taxon>
        <taxon>Bacillati</taxon>
        <taxon>Bacillota</taxon>
        <taxon>Bacilli</taxon>
        <taxon>Bacillales</taxon>
        <taxon>Paenibacillaceae</taxon>
        <taxon>Fontibacillus</taxon>
    </lineage>
</organism>
<evidence type="ECO:0000313" key="2">
    <source>
        <dbReference type="Proteomes" id="UP000253090"/>
    </source>
</evidence>
<proteinExistence type="predicted"/>
<dbReference type="AlphaFoldDB" id="A0A369BAN0"/>
<dbReference type="Proteomes" id="UP000253090">
    <property type="component" value="Unassembled WGS sequence"/>
</dbReference>
<sequence length="64" mass="6948">MVASVLLRSGIVTVYAVVARERDSYLVASVLLRSGIVTSIVEVSLTLAWNLVLISCGTKFWTYG</sequence>
<reference evidence="1 2" key="1">
    <citation type="submission" date="2018-07" db="EMBL/GenBank/DDBJ databases">
        <title>Genomic Encyclopedia of Type Strains, Phase III (KMG-III): the genomes of soil and plant-associated and newly described type strains.</title>
        <authorList>
            <person name="Whitman W."/>
        </authorList>
    </citation>
    <scope>NUCLEOTIDE SEQUENCE [LARGE SCALE GENOMIC DNA]</scope>
    <source>
        <strain evidence="1 2">CECT 8333</strain>
    </source>
</reference>
<name>A0A369BAN0_9BACL</name>
<comment type="caution">
    <text evidence="1">The sequence shown here is derived from an EMBL/GenBank/DDBJ whole genome shotgun (WGS) entry which is preliminary data.</text>
</comment>
<gene>
    <name evidence="1" type="ORF">DFP94_11181</name>
</gene>